<dbReference type="PANTHER" id="PTHR14359">
    <property type="entry name" value="HOMO-OLIGOMERIC FLAVIN CONTAINING CYS DECARBOXYLASE FAMILY"/>
    <property type="match status" value="1"/>
</dbReference>
<sequence>IANGICDDLLSTVLCVCWKKPNVLAPAMNNNMWSSPAVQRNVKAVRDMGFELVGPEEGPLACGKEAVGRMTEPQDILKAIEKIALRTGKKK</sequence>
<proteinExistence type="predicted"/>
<comment type="caution">
    <text evidence="2">The sequence shown here is derived from an EMBL/GenBank/DDBJ whole genome shotgun (WGS) entry which is preliminary data.</text>
</comment>
<accession>X0U1J5</accession>
<evidence type="ECO:0000259" key="1">
    <source>
        <dbReference type="Pfam" id="PF02441"/>
    </source>
</evidence>
<dbReference type="SUPFAM" id="SSF52507">
    <property type="entry name" value="Homo-oligomeric flavin-containing Cys decarboxylases, HFCD"/>
    <property type="match status" value="1"/>
</dbReference>
<organism evidence="2">
    <name type="scientific">marine sediment metagenome</name>
    <dbReference type="NCBI Taxonomy" id="412755"/>
    <lineage>
        <taxon>unclassified sequences</taxon>
        <taxon>metagenomes</taxon>
        <taxon>ecological metagenomes</taxon>
    </lineage>
</organism>
<reference evidence="2" key="1">
    <citation type="journal article" date="2014" name="Front. Microbiol.">
        <title>High frequency of phylogenetically diverse reductive dehalogenase-homologous genes in deep subseafloor sedimentary metagenomes.</title>
        <authorList>
            <person name="Kawai M."/>
            <person name="Futagami T."/>
            <person name="Toyoda A."/>
            <person name="Takaki Y."/>
            <person name="Nishi S."/>
            <person name="Hori S."/>
            <person name="Arai W."/>
            <person name="Tsubouchi T."/>
            <person name="Morono Y."/>
            <person name="Uchiyama I."/>
            <person name="Ito T."/>
            <person name="Fujiyama A."/>
            <person name="Inagaki F."/>
            <person name="Takami H."/>
        </authorList>
    </citation>
    <scope>NUCLEOTIDE SEQUENCE</scope>
    <source>
        <strain evidence="2">Expedition CK06-06</strain>
    </source>
</reference>
<dbReference type="InterPro" id="IPR036551">
    <property type="entry name" value="Flavin_trans-like"/>
</dbReference>
<feature type="non-terminal residue" evidence="2">
    <location>
        <position position="1"/>
    </location>
</feature>
<dbReference type="AlphaFoldDB" id="X0U1J5"/>
<protein>
    <recommendedName>
        <fullName evidence="1">Flavoprotein domain-containing protein</fullName>
    </recommendedName>
</protein>
<dbReference type="GO" id="GO:0004633">
    <property type="term" value="F:phosphopantothenoylcysteine decarboxylase activity"/>
    <property type="evidence" value="ECO:0007669"/>
    <property type="project" value="TreeGrafter"/>
</dbReference>
<dbReference type="Gene3D" id="3.40.50.1950">
    <property type="entry name" value="Flavin prenyltransferase-like"/>
    <property type="match status" value="1"/>
</dbReference>
<dbReference type="InterPro" id="IPR003382">
    <property type="entry name" value="Flavoprotein"/>
</dbReference>
<name>X0U1J5_9ZZZZ</name>
<gene>
    <name evidence="2" type="ORF">S01H1_22940</name>
</gene>
<dbReference type="GO" id="GO:0010181">
    <property type="term" value="F:FMN binding"/>
    <property type="evidence" value="ECO:0007669"/>
    <property type="project" value="TreeGrafter"/>
</dbReference>
<dbReference type="PANTHER" id="PTHR14359:SF6">
    <property type="entry name" value="PHOSPHOPANTOTHENOYLCYSTEINE DECARBOXYLASE"/>
    <property type="match status" value="1"/>
</dbReference>
<feature type="domain" description="Flavoprotein" evidence="1">
    <location>
        <begin position="1"/>
        <end position="81"/>
    </location>
</feature>
<dbReference type="Pfam" id="PF02441">
    <property type="entry name" value="Flavoprotein"/>
    <property type="match status" value="1"/>
</dbReference>
<dbReference type="GO" id="GO:0071513">
    <property type="term" value="C:phosphopantothenoylcysteine decarboxylase complex"/>
    <property type="evidence" value="ECO:0007669"/>
    <property type="project" value="TreeGrafter"/>
</dbReference>
<dbReference type="GO" id="GO:0015937">
    <property type="term" value="P:coenzyme A biosynthetic process"/>
    <property type="evidence" value="ECO:0007669"/>
    <property type="project" value="TreeGrafter"/>
</dbReference>
<dbReference type="EMBL" id="BARS01013083">
    <property type="protein sequence ID" value="GAF93246.1"/>
    <property type="molecule type" value="Genomic_DNA"/>
</dbReference>
<evidence type="ECO:0000313" key="2">
    <source>
        <dbReference type="EMBL" id="GAF93246.1"/>
    </source>
</evidence>